<sequence length="85" mass="9078">MTHEHPQTVGDLIAALSGYDPATLLRIAAQPGYPMEYMLARVVCTPDDAESWGVRPTDPPVVWLGTGEQVGYLPAIVADALGWSA</sequence>
<keyword evidence="2" id="KW-1185">Reference proteome</keyword>
<dbReference type="OrthoDB" id="3691787at2"/>
<gene>
    <name evidence="1" type="ORF">BBK82_07725</name>
</gene>
<proteinExistence type="predicted"/>
<name>A0A1B2HE27_9PSEU</name>
<reference evidence="1 2" key="1">
    <citation type="submission" date="2016-07" db="EMBL/GenBank/DDBJ databases">
        <title>Complete genome sequence of the Lentzea guizhouensis DHS C013.</title>
        <authorList>
            <person name="Cao C."/>
        </authorList>
    </citation>
    <scope>NUCLEOTIDE SEQUENCE [LARGE SCALE GENOMIC DNA]</scope>
    <source>
        <strain evidence="1 2">DHS C013</strain>
    </source>
</reference>
<dbReference type="STRING" id="1586287.BBK82_07725"/>
<accession>A0A1B2HE27</accession>
<dbReference type="AlphaFoldDB" id="A0A1B2HE27"/>
<dbReference type="KEGG" id="led:BBK82_07725"/>
<evidence type="ECO:0000313" key="1">
    <source>
        <dbReference type="EMBL" id="ANZ35981.1"/>
    </source>
</evidence>
<dbReference type="EMBL" id="CP016793">
    <property type="protein sequence ID" value="ANZ35981.1"/>
    <property type="molecule type" value="Genomic_DNA"/>
</dbReference>
<evidence type="ECO:0000313" key="2">
    <source>
        <dbReference type="Proteomes" id="UP000093053"/>
    </source>
</evidence>
<dbReference type="RefSeq" id="WP_065914388.1">
    <property type="nucleotide sequence ID" value="NZ_CP016793.1"/>
</dbReference>
<organism evidence="1 2">
    <name type="scientific">Lentzea guizhouensis</name>
    <dbReference type="NCBI Taxonomy" id="1586287"/>
    <lineage>
        <taxon>Bacteria</taxon>
        <taxon>Bacillati</taxon>
        <taxon>Actinomycetota</taxon>
        <taxon>Actinomycetes</taxon>
        <taxon>Pseudonocardiales</taxon>
        <taxon>Pseudonocardiaceae</taxon>
        <taxon>Lentzea</taxon>
    </lineage>
</organism>
<dbReference type="Proteomes" id="UP000093053">
    <property type="component" value="Chromosome"/>
</dbReference>
<protein>
    <submittedName>
        <fullName evidence="1">Uncharacterized protein</fullName>
    </submittedName>
</protein>